<keyword evidence="4" id="KW-1185">Reference proteome</keyword>
<dbReference type="SMART" id="SM00460">
    <property type="entry name" value="TGc"/>
    <property type="match status" value="1"/>
</dbReference>
<dbReference type="Gene3D" id="3.30.457.10">
    <property type="entry name" value="Copper amine oxidase-like, N-terminal domain"/>
    <property type="match status" value="1"/>
</dbReference>
<dbReference type="SUPFAM" id="SSF54001">
    <property type="entry name" value="Cysteine proteinases"/>
    <property type="match status" value="1"/>
</dbReference>
<protein>
    <recommendedName>
        <fullName evidence="2">Transglutaminase-like domain-containing protein</fullName>
    </recommendedName>
</protein>
<evidence type="ECO:0000313" key="3">
    <source>
        <dbReference type="EMBL" id="NYB72531.1"/>
    </source>
</evidence>
<reference evidence="3" key="1">
    <citation type="submission" date="2020-07" db="EMBL/GenBank/DDBJ databases">
        <title>Genomic analysis of a strain of Sedimentibacter Hydroxybenzoicus DSM7310.</title>
        <authorList>
            <person name="Ma S."/>
        </authorList>
    </citation>
    <scope>NUCLEOTIDE SEQUENCE</scope>
    <source>
        <strain evidence="3">DSM 7310</strain>
    </source>
</reference>
<dbReference type="InterPro" id="IPR036582">
    <property type="entry name" value="Mao_N_sf"/>
</dbReference>
<name>A0A974GUP9_SEDHY</name>
<accession>A0A974GUP9</accession>
<dbReference type="Pfam" id="PF07833">
    <property type="entry name" value="Cu_amine_oxidN1"/>
    <property type="match status" value="1"/>
</dbReference>
<dbReference type="PANTHER" id="PTHR46333">
    <property type="entry name" value="CYTOKINESIS PROTEIN 3"/>
    <property type="match status" value="1"/>
</dbReference>
<dbReference type="InterPro" id="IPR012854">
    <property type="entry name" value="Cu_amine_oxidase-like_N"/>
</dbReference>
<evidence type="ECO:0000259" key="2">
    <source>
        <dbReference type="SMART" id="SM00460"/>
    </source>
</evidence>
<proteinExistence type="predicted"/>
<keyword evidence="1" id="KW-0732">Signal</keyword>
<feature type="signal peptide" evidence="1">
    <location>
        <begin position="1"/>
        <end position="25"/>
    </location>
</feature>
<dbReference type="PANTHER" id="PTHR46333:SF2">
    <property type="entry name" value="CYTOKINESIS PROTEIN 3"/>
    <property type="match status" value="1"/>
</dbReference>
<dbReference type="SUPFAM" id="SSF55383">
    <property type="entry name" value="Copper amine oxidase, domain N"/>
    <property type="match status" value="1"/>
</dbReference>
<evidence type="ECO:0000313" key="4">
    <source>
        <dbReference type="Proteomes" id="UP000611629"/>
    </source>
</evidence>
<dbReference type="Gene3D" id="3.10.620.30">
    <property type="match status" value="1"/>
</dbReference>
<dbReference type="InterPro" id="IPR002931">
    <property type="entry name" value="Transglutaminase-like"/>
</dbReference>
<sequence>MKRFLTICLSTFIATATVFSLNTYAADYSASNFLELENVLFEQMKDYNEVFDIKYTGSLDNIEDILKHVVDKDPYLNSNIKSVGWEIEGTKRVSNINVNVDYIITKTERIQADKQIDNILSEIINPYMNDHEKVKAVHDYIILNGKYDEKKLLYSDYDLLTQGKSVCNGYALLTYNMLNKLNIPVKLVTGTGNSELHIWNMVELSGHWFHLDTTWNDPLPDENTISYNYYMLTDNEISADHIIDENLDLPVANKSYYTLLKELSYNKLLMETGLDIYDDVNTAKSENELKNILSYKIKHRPLKISVRIHNSISQDIVNSAMSGLLRNDFVSIISYDSPLKTDNSGEYRILNLYVNYKETPESIEFESVNKVYNTATKANFSVYAVYGNKKVNITKDVLLYPYKHEGISIYEGTMTFKKPGSYSLTFEFQGLQQKVSIAALNSNAFEFITNKKPDNPVNVKVYDQYINFSSINQWPFIENGRTMVPLRAVFEVLNCNVNWDTETNSAIVEYEGTKIIIPADSNVAYINGTESALDAPAKLVNNRIMVPLRFISEAIDKIVLWDDKDKTVLIY</sequence>
<feature type="chain" id="PRO_5037561441" description="Transglutaminase-like domain-containing protein" evidence="1">
    <location>
        <begin position="26"/>
        <end position="571"/>
    </location>
</feature>
<organism evidence="3 4">
    <name type="scientific">Sedimentibacter hydroxybenzoicus DSM 7310</name>
    <dbReference type="NCBI Taxonomy" id="1123245"/>
    <lineage>
        <taxon>Bacteria</taxon>
        <taxon>Bacillati</taxon>
        <taxon>Bacillota</taxon>
        <taxon>Tissierellia</taxon>
        <taxon>Sedimentibacter</taxon>
    </lineage>
</organism>
<dbReference type="GO" id="GO:0005737">
    <property type="term" value="C:cytoplasm"/>
    <property type="evidence" value="ECO:0007669"/>
    <property type="project" value="TreeGrafter"/>
</dbReference>
<comment type="caution">
    <text evidence="3">The sequence shown here is derived from an EMBL/GenBank/DDBJ whole genome shotgun (WGS) entry which is preliminary data.</text>
</comment>
<dbReference type="EMBL" id="JACBNQ010000001">
    <property type="protein sequence ID" value="NYB72531.1"/>
    <property type="molecule type" value="Genomic_DNA"/>
</dbReference>
<feature type="domain" description="Transglutaminase-like" evidence="2">
    <location>
        <begin position="159"/>
        <end position="215"/>
    </location>
</feature>
<dbReference type="Pfam" id="PF01841">
    <property type="entry name" value="Transglut_core"/>
    <property type="match status" value="1"/>
</dbReference>
<dbReference type="RefSeq" id="WP_179236221.1">
    <property type="nucleotide sequence ID" value="NZ_JACBNQ010000001.1"/>
</dbReference>
<dbReference type="Proteomes" id="UP000611629">
    <property type="component" value="Unassembled WGS sequence"/>
</dbReference>
<dbReference type="AlphaFoldDB" id="A0A974GUP9"/>
<dbReference type="InterPro" id="IPR052557">
    <property type="entry name" value="CAP/Cytokinesis_protein"/>
</dbReference>
<gene>
    <name evidence="3" type="ORF">HZF24_00085</name>
</gene>
<evidence type="ECO:0000256" key="1">
    <source>
        <dbReference type="SAM" id="SignalP"/>
    </source>
</evidence>
<dbReference type="InterPro" id="IPR038765">
    <property type="entry name" value="Papain-like_cys_pep_sf"/>
</dbReference>